<protein>
    <submittedName>
        <fullName evidence="1">Uncharacterized protein</fullName>
    </submittedName>
</protein>
<proteinExistence type="predicted"/>
<evidence type="ECO:0000313" key="1">
    <source>
        <dbReference type="EMBL" id="OTG21631.1"/>
    </source>
</evidence>
<reference evidence="2" key="1">
    <citation type="journal article" date="2017" name="Nature">
        <title>The sunflower genome provides insights into oil metabolism, flowering and Asterid evolution.</title>
        <authorList>
            <person name="Badouin H."/>
            <person name="Gouzy J."/>
            <person name="Grassa C.J."/>
            <person name="Murat F."/>
            <person name="Staton S.E."/>
            <person name="Cottret L."/>
            <person name="Lelandais-Briere C."/>
            <person name="Owens G.L."/>
            <person name="Carrere S."/>
            <person name="Mayjonade B."/>
            <person name="Legrand L."/>
            <person name="Gill N."/>
            <person name="Kane N.C."/>
            <person name="Bowers J.E."/>
            <person name="Hubner S."/>
            <person name="Bellec A."/>
            <person name="Berard A."/>
            <person name="Berges H."/>
            <person name="Blanchet N."/>
            <person name="Boniface M.C."/>
            <person name="Brunel D."/>
            <person name="Catrice O."/>
            <person name="Chaidir N."/>
            <person name="Claudel C."/>
            <person name="Donnadieu C."/>
            <person name="Faraut T."/>
            <person name="Fievet G."/>
            <person name="Helmstetter N."/>
            <person name="King M."/>
            <person name="Knapp S.J."/>
            <person name="Lai Z."/>
            <person name="Le Paslier M.C."/>
            <person name="Lippi Y."/>
            <person name="Lorenzon L."/>
            <person name="Mandel J.R."/>
            <person name="Marage G."/>
            <person name="Marchand G."/>
            <person name="Marquand E."/>
            <person name="Bret-Mestries E."/>
            <person name="Morien E."/>
            <person name="Nambeesan S."/>
            <person name="Nguyen T."/>
            <person name="Pegot-Espagnet P."/>
            <person name="Pouilly N."/>
            <person name="Raftis F."/>
            <person name="Sallet E."/>
            <person name="Schiex T."/>
            <person name="Thomas J."/>
            <person name="Vandecasteele C."/>
            <person name="Vares D."/>
            <person name="Vear F."/>
            <person name="Vautrin S."/>
            <person name="Crespi M."/>
            <person name="Mangin B."/>
            <person name="Burke J.M."/>
            <person name="Salse J."/>
            <person name="Munos S."/>
            <person name="Vincourt P."/>
            <person name="Rieseberg L.H."/>
            <person name="Langlade N.B."/>
        </authorList>
    </citation>
    <scope>NUCLEOTIDE SEQUENCE [LARGE SCALE GENOMIC DNA]</scope>
    <source>
        <strain evidence="2">cv. SF193</strain>
    </source>
</reference>
<organism evidence="1 2">
    <name type="scientific">Helianthus annuus</name>
    <name type="common">Common sunflower</name>
    <dbReference type="NCBI Taxonomy" id="4232"/>
    <lineage>
        <taxon>Eukaryota</taxon>
        <taxon>Viridiplantae</taxon>
        <taxon>Streptophyta</taxon>
        <taxon>Embryophyta</taxon>
        <taxon>Tracheophyta</taxon>
        <taxon>Spermatophyta</taxon>
        <taxon>Magnoliopsida</taxon>
        <taxon>eudicotyledons</taxon>
        <taxon>Gunneridae</taxon>
        <taxon>Pentapetalae</taxon>
        <taxon>asterids</taxon>
        <taxon>campanulids</taxon>
        <taxon>Asterales</taxon>
        <taxon>Asteraceae</taxon>
        <taxon>Asteroideae</taxon>
        <taxon>Heliantheae alliance</taxon>
        <taxon>Heliantheae</taxon>
        <taxon>Helianthus</taxon>
    </lineage>
</organism>
<dbReference type="Proteomes" id="UP000215914">
    <property type="component" value="Chromosome 7"/>
</dbReference>
<gene>
    <name evidence="1" type="ORF">HannXRQ_Chr07g0206231</name>
</gene>
<keyword evidence="2" id="KW-1185">Reference proteome</keyword>
<dbReference type="EMBL" id="CM007896">
    <property type="protein sequence ID" value="OTG21631.1"/>
    <property type="molecule type" value="Genomic_DNA"/>
</dbReference>
<dbReference type="InParanoid" id="A0A251UH43"/>
<accession>A0A251UH43</accession>
<name>A0A251UH43_HELAN</name>
<sequence>MQDHFIRAKYRITSRNINSDVSQENKQTQGNQWRGDKGGRGTFYASKVFEGISCANVNGTPTLSNGNYNRKLSSEPPAA</sequence>
<dbReference type="AlphaFoldDB" id="A0A251UH43"/>
<evidence type="ECO:0000313" key="2">
    <source>
        <dbReference type="Proteomes" id="UP000215914"/>
    </source>
</evidence>